<dbReference type="PANTHER" id="PTHR33745:SF3">
    <property type="entry name" value="RSBT CO-ANTAGONIST PROTEIN RSBRC"/>
    <property type="match status" value="1"/>
</dbReference>
<feature type="domain" description="STAS" evidence="2">
    <location>
        <begin position="164"/>
        <end position="275"/>
    </location>
</feature>
<dbReference type="EMBL" id="JACEFG010000003">
    <property type="protein sequence ID" value="MBA2176396.1"/>
    <property type="molecule type" value="Genomic_DNA"/>
</dbReference>
<dbReference type="RefSeq" id="WP_181473419.1">
    <property type="nucleotide sequence ID" value="NZ_JACEFG010000003.1"/>
</dbReference>
<dbReference type="Pfam" id="PF01740">
    <property type="entry name" value="STAS"/>
    <property type="match status" value="1"/>
</dbReference>
<comment type="caution">
    <text evidence="3">The sequence shown here is derived from an EMBL/GenBank/DDBJ whole genome shotgun (WGS) entry which is preliminary data.</text>
</comment>
<organism evidence="3 4">
    <name type="scientific">Halobacillus locisalis</name>
    <dbReference type="NCBI Taxonomy" id="220753"/>
    <lineage>
        <taxon>Bacteria</taxon>
        <taxon>Bacillati</taxon>
        <taxon>Bacillota</taxon>
        <taxon>Bacilli</taxon>
        <taxon>Bacillales</taxon>
        <taxon>Bacillaceae</taxon>
        <taxon>Halobacillus</taxon>
    </lineage>
</organism>
<evidence type="ECO:0000313" key="3">
    <source>
        <dbReference type="EMBL" id="MBA2176396.1"/>
    </source>
</evidence>
<dbReference type="PROSITE" id="PS50801">
    <property type="entry name" value="STAS"/>
    <property type="match status" value="1"/>
</dbReference>
<evidence type="ECO:0000313" key="4">
    <source>
        <dbReference type="Proteomes" id="UP000571017"/>
    </source>
</evidence>
<name>A0A838CXS2_9BACI</name>
<evidence type="ECO:0000259" key="2">
    <source>
        <dbReference type="PROSITE" id="PS50801"/>
    </source>
</evidence>
<keyword evidence="4" id="KW-1185">Reference proteome</keyword>
<dbReference type="InterPro" id="IPR002645">
    <property type="entry name" value="STAS_dom"/>
</dbReference>
<protein>
    <submittedName>
        <fullName evidence="3">STAS domain-containing protein</fullName>
    </submittedName>
</protein>
<dbReference type="SUPFAM" id="SSF52091">
    <property type="entry name" value="SpoIIaa-like"/>
    <property type="match status" value="1"/>
</dbReference>
<proteinExistence type="predicted"/>
<keyword evidence="1" id="KW-0597">Phosphoprotein</keyword>
<dbReference type="InterPro" id="IPR036513">
    <property type="entry name" value="STAS_dom_sf"/>
</dbReference>
<sequence>MLKNEELRTFLLNKAEQLTEEWYETLDKSGTGVYASKDPNVIKNLKAQNFEFHQHLSNVFTLDQKEFLDSFKDWIYKIGSDPQHLETPTHDIMREFLRVRDQYLAFIEEYIQSLQAKPSRVEIDKWKKEIIDAIDYVLMGVVEEKSNSLSDRIEKQKDMINELSSPLIQLSDGRALLPLVGDINSDRAAAILDNTLQGCTEKSIDHLFIDLSGVYLVDTMVAQQIFHLLKGLDLIGVTSTLSGIRPEIAQMATQLGIDFGKVSITNTLATAFSLDPIYNK</sequence>
<dbReference type="Proteomes" id="UP000571017">
    <property type="component" value="Unassembled WGS sequence"/>
</dbReference>
<dbReference type="Gene3D" id="3.30.750.24">
    <property type="entry name" value="STAS domain"/>
    <property type="match status" value="1"/>
</dbReference>
<accession>A0A838CXS2</accession>
<dbReference type="CDD" id="cd07041">
    <property type="entry name" value="STAS_RsbR_RsbS_like"/>
    <property type="match status" value="1"/>
</dbReference>
<gene>
    <name evidence="3" type="ORF">H0266_15975</name>
</gene>
<reference evidence="3 4" key="1">
    <citation type="journal article" date="2004" name="Extremophiles">
        <title>Halobacillus locisalis sp. nov., a halophilic bacterium isolated from a marine solar saltern of the Yellow Sea in Korea.</title>
        <authorList>
            <person name="Yoon J.H."/>
            <person name="Kang K.H."/>
            <person name="Oh T.K."/>
            <person name="Park Y.H."/>
        </authorList>
    </citation>
    <scope>NUCLEOTIDE SEQUENCE [LARGE SCALE GENOMIC DNA]</scope>
    <source>
        <strain evidence="3 4">KCTC 3788</strain>
    </source>
</reference>
<dbReference type="InterPro" id="IPR051932">
    <property type="entry name" value="Bact_StressResp_Reg"/>
</dbReference>
<dbReference type="PANTHER" id="PTHR33745">
    <property type="entry name" value="RSBT ANTAGONIST PROTEIN RSBS-RELATED"/>
    <property type="match status" value="1"/>
</dbReference>
<dbReference type="AlphaFoldDB" id="A0A838CXS2"/>
<evidence type="ECO:0000256" key="1">
    <source>
        <dbReference type="ARBA" id="ARBA00022553"/>
    </source>
</evidence>